<name>A0A8C5WJV3_9ANUR</name>
<evidence type="ECO:0000313" key="3">
    <source>
        <dbReference type="Proteomes" id="UP000694569"/>
    </source>
</evidence>
<keyword evidence="3" id="KW-1185">Reference proteome</keyword>
<dbReference type="OrthoDB" id="9998011at2759"/>
<dbReference type="PANTHER" id="PTHR11412:SF171">
    <property type="entry name" value="PREGNANCY ZONE PROTEIN-LIKE PROTEIN"/>
    <property type="match status" value="1"/>
</dbReference>
<dbReference type="Gene3D" id="1.50.10.20">
    <property type="match status" value="1"/>
</dbReference>
<proteinExistence type="predicted"/>
<dbReference type="AlphaFoldDB" id="A0A8C5WJV3"/>
<reference evidence="2" key="2">
    <citation type="submission" date="2025-09" db="UniProtKB">
        <authorList>
            <consortium name="Ensembl"/>
        </authorList>
    </citation>
    <scope>IDENTIFICATION</scope>
</reference>
<evidence type="ECO:0000313" key="2">
    <source>
        <dbReference type="Ensembl" id="ENSLLEP00000043812.1"/>
    </source>
</evidence>
<dbReference type="InterPro" id="IPR008930">
    <property type="entry name" value="Terpenoid_cyclase/PrenylTrfase"/>
</dbReference>
<dbReference type="InterPro" id="IPR050473">
    <property type="entry name" value="A2M/Complement_sys"/>
</dbReference>
<organism evidence="2 3">
    <name type="scientific">Leptobrachium leishanense</name>
    <name type="common">Leishan spiny toad</name>
    <dbReference type="NCBI Taxonomy" id="445787"/>
    <lineage>
        <taxon>Eukaryota</taxon>
        <taxon>Metazoa</taxon>
        <taxon>Chordata</taxon>
        <taxon>Craniata</taxon>
        <taxon>Vertebrata</taxon>
        <taxon>Euteleostomi</taxon>
        <taxon>Amphibia</taxon>
        <taxon>Batrachia</taxon>
        <taxon>Anura</taxon>
        <taxon>Pelobatoidea</taxon>
        <taxon>Megophryidae</taxon>
        <taxon>Leptobrachium</taxon>
    </lineage>
</organism>
<reference evidence="2" key="1">
    <citation type="submission" date="2025-08" db="UniProtKB">
        <authorList>
            <consortium name="Ensembl"/>
        </authorList>
    </citation>
    <scope>IDENTIFICATION</scope>
</reference>
<evidence type="ECO:0000259" key="1">
    <source>
        <dbReference type="Pfam" id="PF07678"/>
    </source>
</evidence>
<dbReference type="Pfam" id="PF07678">
    <property type="entry name" value="TED_complement"/>
    <property type="match status" value="1"/>
</dbReference>
<dbReference type="PANTHER" id="PTHR11412">
    <property type="entry name" value="MACROGLOBULIN / COMPLEMENT"/>
    <property type="match status" value="1"/>
</dbReference>
<sequence>MLTAFVLKSFKQASDFIYIDDQHIQKGIKWLEGQQKPDGSFRATGRLLNNALKVIGSGWSVSSLGNLCSLLSHVFHFAQDTMVKKGLEYLKKVPLEGASVYKLAVIGYALMLQTLRSLYVLFADGLVYWTQTPKSESDDFWPKPNCEAIETTAYALLTHMSAKHVSKKEIGDMVPTMRWLSKQQNANGGFCSTQDTVVGLQALAKFGSVAFSKSGNVTVTVSSQKGFQHQFHVDDDNRLMLQRASLPHMPGQYTVSVSGVGSVFIQVKGCRHLYHILRYCIDIMSSRRVFVDTDEFYISENNLMTKRKMQKWKRKRLGAR</sequence>
<dbReference type="Gene3D" id="2.60.120.1540">
    <property type="match status" value="1"/>
</dbReference>
<dbReference type="GeneTree" id="ENSGT00940000163990"/>
<dbReference type="SUPFAM" id="SSF48239">
    <property type="entry name" value="Terpenoid cyclases/Protein prenyltransferases"/>
    <property type="match status" value="1"/>
</dbReference>
<dbReference type="GO" id="GO:0005615">
    <property type="term" value="C:extracellular space"/>
    <property type="evidence" value="ECO:0007669"/>
    <property type="project" value="InterPro"/>
</dbReference>
<protein>
    <recommendedName>
        <fullName evidence="1">Alpha-macroglobulin-like TED domain-containing protein</fullName>
    </recommendedName>
</protein>
<dbReference type="Ensembl" id="ENSLLET00000045561.1">
    <property type="protein sequence ID" value="ENSLLEP00000043812.1"/>
    <property type="gene ID" value="ENSLLEG00000027828.1"/>
</dbReference>
<dbReference type="InterPro" id="IPR011626">
    <property type="entry name" value="Alpha-macroglobulin_TED"/>
</dbReference>
<dbReference type="Proteomes" id="UP000694569">
    <property type="component" value="Unplaced"/>
</dbReference>
<feature type="domain" description="Alpha-macroglobulin-like TED" evidence="1">
    <location>
        <begin position="2"/>
        <end position="206"/>
    </location>
</feature>
<accession>A0A8C5WJV3</accession>